<evidence type="ECO:0000256" key="6">
    <source>
        <dbReference type="ARBA" id="ARBA00022741"/>
    </source>
</evidence>
<evidence type="ECO:0000256" key="1">
    <source>
        <dbReference type="ARBA" id="ARBA00004997"/>
    </source>
</evidence>
<dbReference type="UniPathway" id="UPA00109">
    <property type="reaction ID" value="UER00188"/>
</dbReference>
<proteinExistence type="inferred from homology"/>
<dbReference type="Pfam" id="PF00224">
    <property type="entry name" value="PK"/>
    <property type="match status" value="1"/>
</dbReference>
<dbReference type="GO" id="GO:0005524">
    <property type="term" value="F:ATP binding"/>
    <property type="evidence" value="ECO:0007669"/>
    <property type="project" value="UniProtKB-KW"/>
</dbReference>
<reference evidence="13" key="1">
    <citation type="submission" date="2021-02" db="EMBL/GenBank/DDBJ databases">
        <title>Thiocyanate and organic carbon inputs drive convergent selection for specific autotrophic Afipia and Thiobacillus strains within complex microbiomes.</title>
        <authorList>
            <person name="Huddy R.J."/>
            <person name="Sachdeva R."/>
            <person name="Kadzinga F."/>
            <person name="Kantor R.S."/>
            <person name="Harrison S.T.L."/>
            <person name="Banfield J.F."/>
        </authorList>
    </citation>
    <scope>NUCLEOTIDE SEQUENCE</scope>
    <source>
        <strain evidence="13">SCN18_13_7_16_R3_B_64_19</strain>
    </source>
</reference>
<comment type="similarity">
    <text evidence="2">Belongs to the pyruvate kinase family.</text>
</comment>
<evidence type="ECO:0000256" key="4">
    <source>
        <dbReference type="ARBA" id="ARBA00022679"/>
    </source>
</evidence>
<evidence type="ECO:0000256" key="3">
    <source>
        <dbReference type="ARBA" id="ARBA00012142"/>
    </source>
</evidence>
<dbReference type="Proteomes" id="UP000664800">
    <property type="component" value="Unassembled WGS sequence"/>
</dbReference>
<keyword evidence="5" id="KW-0479">Metal-binding</keyword>
<dbReference type="SUPFAM" id="SSF51621">
    <property type="entry name" value="Phosphoenolpyruvate/pyruvate domain"/>
    <property type="match status" value="1"/>
</dbReference>
<keyword evidence="7 13" id="KW-0418">Kinase</keyword>
<dbReference type="EC" id="2.7.1.40" evidence="3"/>
<protein>
    <recommendedName>
        <fullName evidence="3">pyruvate kinase</fullName>
        <ecNumber evidence="3">2.7.1.40</ecNumber>
    </recommendedName>
</protein>
<organism evidence="13 14">
    <name type="scientific">Thiomonas arsenitoxydans (strain DSM 22701 / CIP 110005 / 3As)</name>
    <dbReference type="NCBI Taxonomy" id="426114"/>
    <lineage>
        <taxon>Bacteria</taxon>
        <taxon>Pseudomonadati</taxon>
        <taxon>Pseudomonadota</taxon>
        <taxon>Betaproteobacteria</taxon>
        <taxon>Burkholderiales</taxon>
        <taxon>Thiomonas</taxon>
    </lineage>
</organism>
<sequence>MSAVPTPSPPRLLYDAVSELRRAALAYEQAHQDRIDALPPQRRASARNLLHYIAVRQADLRPLQTQLAQIGLSSLGMLETHVLAALDAVLDRLEDLLGHARSQRPAPPCTFVEGLQLLQHNTTALLNPPRPQREVRIMVTLATEAAQDAAGLRALVEAGMDIARINCAHDDAAVWQRMAELVHGTDASPQRRPLVQIDLAGPKSRTGELLPQGRILHLRPRHDVRGQIIAPALLALWCGEGPPPQAPEGQILLHAGALHPPLPAQLPPSARLQVTDLRSRARQGRLISREGALLVFAFERTAYLAEGMPFKLTNDSAEMAAGTLQGIAEVPGELRLFVGDPLVLLREERPGHAGQRGDDGAFTTPPQVHCTLDAAFTSAQVGQSVWLDDGRIGAVIETRTDDTLQLRITHAEPSGSRLKAEKGINFPDTHFDLPALTEKDRDDLAAMARHLDLVALSFLRSPQDVRQLRAELTALHRDDAGVVLKIENRQAFDRLPAILLEALAHPRLGVMVARGDLAVELGFERLSEAQEEILWMCEAAHLPVIWATQILDTMARSGLPSRPEVSDAALSIRAECAMLNKGPHIVEAVRFLSGVLERMEGHYAKRMTLRRPLSIAELPN</sequence>
<keyword evidence="6" id="KW-0547">Nucleotide-binding</keyword>
<dbReference type="GO" id="GO:0016301">
    <property type="term" value="F:kinase activity"/>
    <property type="evidence" value="ECO:0007669"/>
    <property type="project" value="UniProtKB-KW"/>
</dbReference>
<comment type="caution">
    <text evidence="13">The sequence shown here is derived from an EMBL/GenBank/DDBJ whole genome shotgun (WGS) entry which is preliminary data.</text>
</comment>
<accession>A0A8I1SVV1</accession>
<evidence type="ECO:0000256" key="7">
    <source>
        <dbReference type="ARBA" id="ARBA00022777"/>
    </source>
</evidence>
<dbReference type="PANTHER" id="PTHR11817">
    <property type="entry name" value="PYRUVATE KINASE"/>
    <property type="match status" value="1"/>
</dbReference>
<dbReference type="Gene3D" id="2.40.33.10">
    <property type="entry name" value="PK beta-barrel domain-like"/>
    <property type="match status" value="2"/>
</dbReference>
<dbReference type="GO" id="GO:0030955">
    <property type="term" value="F:potassium ion binding"/>
    <property type="evidence" value="ECO:0007669"/>
    <property type="project" value="InterPro"/>
</dbReference>
<evidence type="ECO:0000313" key="14">
    <source>
        <dbReference type="Proteomes" id="UP000664800"/>
    </source>
</evidence>
<dbReference type="RefSeq" id="WP_276727104.1">
    <property type="nucleotide sequence ID" value="NZ_JAFKMR010000009.1"/>
</dbReference>
<evidence type="ECO:0000256" key="2">
    <source>
        <dbReference type="ARBA" id="ARBA00008663"/>
    </source>
</evidence>
<dbReference type="InterPro" id="IPR001697">
    <property type="entry name" value="Pyr_Knase"/>
</dbReference>
<keyword evidence="10" id="KW-0324">Glycolysis</keyword>
<dbReference type="SUPFAM" id="SSF50800">
    <property type="entry name" value="PK beta-barrel domain-like"/>
    <property type="match status" value="1"/>
</dbReference>
<gene>
    <name evidence="13" type="ORF">J0I24_01485</name>
</gene>
<evidence type="ECO:0000256" key="9">
    <source>
        <dbReference type="ARBA" id="ARBA00022842"/>
    </source>
</evidence>
<comment type="pathway">
    <text evidence="1">Carbohydrate degradation; glycolysis; pyruvate from D-glyceraldehyde 3-phosphate: step 5/5.</text>
</comment>
<keyword evidence="11 13" id="KW-0670">Pyruvate</keyword>
<evidence type="ECO:0000256" key="10">
    <source>
        <dbReference type="ARBA" id="ARBA00023152"/>
    </source>
</evidence>
<dbReference type="InterPro" id="IPR015806">
    <property type="entry name" value="Pyrv_Knase_insert_dom_sf"/>
</dbReference>
<dbReference type="InterPro" id="IPR015813">
    <property type="entry name" value="Pyrv/PenolPyrv_kinase-like_dom"/>
</dbReference>
<dbReference type="EMBL" id="JAFKMR010000009">
    <property type="protein sequence ID" value="MBN8742959.1"/>
    <property type="molecule type" value="Genomic_DNA"/>
</dbReference>
<name>A0A8I1SVV1_THIA3</name>
<dbReference type="InterPro" id="IPR011037">
    <property type="entry name" value="Pyrv_Knase-like_insert_dom_sf"/>
</dbReference>
<keyword evidence="4" id="KW-0808">Transferase</keyword>
<dbReference type="Gene3D" id="3.20.20.60">
    <property type="entry name" value="Phosphoenolpyruvate-binding domains"/>
    <property type="match status" value="2"/>
</dbReference>
<feature type="domain" description="Pyruvate kinase barrel" evidence="12">
    <location>
        <begin position="368"/>
        <end position="579"/>
    </location>
</feature>
<evidence type="ECO:0000256" key="8">
    <source>
        <dbReference type="ARBA" id="ARBA00022840"/>
    </source>
</evidence>
<evidence type="ECO:0000256" key="5">
    <source>
        <dbReference type="ARBA" id="ARBA00022723"/>
    </source>
</evidence>
<evidence type="ECO:0000313" key="13">
    <source>
        <dbReference type="EMBL" id="MBN8742959.1"/>
    </source>
</evidence>
<keyword evidence="9" id="KW-0460">Magnesium</keyword>
<dbReference type="InterPro" id="IPR040442">
    <property type="entry name" value="Pyrv_kinase-like_dom_sf"/>
</dbReference>
<dbReference type="AlphaFoldDB" id="A0A8I1SVV1"/>
<evidence type="ECO:0000256" key="11">
    <source>
        <dbReference type="ARBA" id="ARBA00023317"/>
    </source>
</evidence>
<dbReference type="InterPro" id="IPR015793">
    <property type="entry name" value="Pyrv_Knase_brl"/>
</dbReference>
<dbReference type="NCBIfam" id="NF011314">
    <property type="entry name" value="PRK14725.1"/>
    <property type="match status" value="1"/>
</dbReference>
<keyword evidence="8" id="KW-0067">ATP-binding</keyword>
<dbReference type="GO" id="GO:0000287">
    <property type="term" value="F:magnesium ion binding"/>
    <property type="evidence" value="ECO:0007669"/>
    <property type="project" value="InterPro"/>
</dbReference>
<evidence type="ECO:0000259" key="12">
    <source>
        <dbReference type="Pfam" id="PF00224"/>
    </source>
</evidence>
<dbReference type="GO" id="GO:0004743">
    <property type="term" value="F:pyruvate kinase activity"/>
    <property type="evidence" value="ECO:0007669"/>
    <property type="project" value="UniProtKB-EC"/>
</dbReference>